<keyword evidence="2" id="KW-1185">Reference proteome</keyword>
<dbReference type="EMBL" id="MU853344">
    <property type="protein sequence ID" value="KAK4111791.1"/>
    <property type="molecule type" value="Genomic_DNA"/>
</dbReference>
<name>A0AAN6TCD8_9PEZI</name>
<evidence type="ECO:0000313" key="1">
    <source>
        <dbReference type="EMBL" id="KAK4111791.1"/>
    </source>
</evidence>
<protein>
    <submittedName>
        <fullName evidence="1">Uncharacterized protein</fullName>
    </submittedName>
</protein>
<dbReference type="Proteomes" id="UP001302812">
    <property type="component" value="Unassembled WGS sequence"/>
</dbReference>
<comment type="caution">
    <text evidence="1">The sequence shown here is derived from an EMBL/GenBank/DDBJ whole genome shotgun (WGS) entry which is preliminary data.</text>
</comment>
<dbReference type="AlphaFoldDB" id="A0AAN6TCD8"/>
<evidence type="ECO:0000313" key="2">
    <source>
        <dbReference type="Proteomes" id="UP001302812"/>
    </source>
</evidence>
<dbReference type="RefSeq" id="XP_064669361.1">
    <property type="nucleotide sequence ID" value="XM_064815270.1"/>
</dbReference>
<proteinExistence type="predicted"/>
<accession>A0AAN6TCD8</accession>
<sequence>MWAWPGLGFCCRIGPPFGWSSALGEFEPTWELWISTAAQRNTAAMPAYLTYLTFKDQHSYRYVPLRRPLSRNMADRPLPVFSAVNVGSYDATQGNFPGKEAPRLTSPIKHST</sequence>
<reference evidence="1" key="1">
    <citation type="journal article" date="2023" name="Mol. Phylogenet. Evol.">
        <title>Genome-scale phylogeny and comparative genomics of the fungal order Sordariales.</title>
        <authorList>
            <person name="Hensen N."/>
            <person name="Bonometti L."/>
            <person name="Westerberg I."/>
            <person name="Brannstrom I.O."/>
            <person name="Guillou S."/>
            <person name="Cros-Aarteil S."/>
            <person name="Calhoun S."/>
            <person name="Haridas S."/>
            <person name="Kuo A."/>
            <person name="Mondo S."/>
            <person name="Pangilinan J."/>
            <person name="Riley R."/>
            <person name="LaButti K."/>
            <person name="Andreopoulos B."/>
            <person name="Lipzen A."/>
            <person name="Chen C."/>
            <person name="Yan M."/>
            <person name="Daum C."/>
            <person name="Ng V."/>
            <person name="Clum A."/>
            <person name="Steindorff A."/>
            <person name="Ohm R.A."/>
            <person name="Martin F."/>
            <person name="Silar P."/>
            <person name="Natvig D.O."/>
            <person name="Lalanne C."/>
            <person name="Gautier V."/>
            <person name="Ament-Velasquez S.L."/>
            <person name="Kruys A."/>
            <person name="Hutchinson M.I."/>
            <person name="Powell A.J."/>
            <person name="Barry K."/>
            <person name="Miller A.N."/>
            <person name="Grigoriev I.V."/>
            <person name="Debuchy R."/>
            <person name="Gladieux P."/>
            <person name="Hiltunen Thoren M."/>
            <person name="Johannesson H."/>
        </authorList>
    </citation>
    <scope>NUCLEOTIDE SEQUENCE</scope>
    <source>
        <strain evidence="1">CBS 508.74</strain>
    </source>
</reference>
<dbReference type="GeneID" id="89939395"/>
<organism evidence="1 2">
    <name type="scientific">Canariomyces notabilis</name>
    <dbReference type="NCBI Taxonomy" id="2074819"/>
    <lineage>
        <taxon>Eukaryota</taxon>
        <taxon>Fungi</taxon>
        <taxon>Dikarya</taxon>
        <taxon>Ascomycota</taxon>
        <taxon>Pezizomycotina</taxon>
        <taxon>Sordariomycetes</taxon>
        <taxon>Sordariomycetidae</taxon>
        <taxon>Sordariales</taxon>
        <taxon>Chaetomiaceae</taxon>
        <taxon>Canariomyces</taxon>
    </lineage>
</organism>
<reference evidence="1" key="2">
    <citation type="submission" date="2023-05" db="EMBL/GenBank/DDBJ databases">
        <authorList>
            <consortium name="Lawrence Berkeley National Laboratory"/>
            <person name="Steindorff A."/>
            <person name="Hensen N."/>
            <person name="Bonometti L."/>
            <person name="Westerberg I."/>
            <person name="Brannstrom I.O."/>
            <person name="Guillou S."/>
            <person name="Cros-Aarteil S."/>
            <person name="Calhoun S."/>
            <person name="Haridas S."/>
            <person name="Kuo A."/>
            <person name="Mondo S."/>
            <person name="Pangilinan J."/>
            <person name="Riley R."/>
            <person name="Labutti K."/>
            <person name="Andreopoulos B."/>
            <person name="Lipzen A."/>
            <person name="Chen C."/>
            <person name="Yanf M."/>
            <person name="Daum C."/>
            <person name="Ng V."/>
            <person name="Clum A."/>
            <person name="Ohm R."/>
            <person name="Martin F."/>
            <person name="Silar P."/>
            <person name="Natvig D."/>
            <person name="Lalanne C."/>
            <person name="Gautier V."/>
            <person name="Ament-Velasquez S.L."/>
            <person name="Kruys A."/>
            <person name="Hutchinson M.I."/>
            <person name="Powell A.J."/>
            <person name="Barry K."/>
            <person name="Miller A.N."/>
            <person name="Grigoriev I.V."/>
            <person name="Debuchy R."/>
            <person name="Gladieux P."/>
            <person name="Thoren M.H."/>
            <person name="Johannesson H."/>
        </authorList>
    </citation>
    <scope>NUCLEOTIDE SEQUENCE</scope>
    <source>
        <strain evidence="1">CBS 508.74</strain>
    </source>
</reference>
<gene>
    <name evidence="1" type="ORF">N656DRAFT_779891</name>
</gene>